<gene>
    <name evidence="1" type="ORF">HMPREF9488_03257</name>
</gene>
<evidence type="ECO:0000313" key="1">
    <source>
        <dbReference type="EMBL" id="EFW03566.1"/>
    </source>
</evidence>
<accession>E7GEW5</accession>
<sequence>MIKLASVEEYPQWLKDELNKKEFSNWVESNLYMTKLIEEKYPINTDNYDNIKEKMEKYGYVRAKTRPLSIRLKSENIKDDNYFASIYIYEVDETRPWTKIEMEEYSQILYLDSFECVDVVNNYYEINNEKNKL</sequence>
<evidence type="ECO:0000313" key="2">
    <source>
        <dbReference type="Proteomes" id="UP000003157"/>
    </source>
</evidence>
<organism evidence="1 2">
    <name type="scientific">Coprobacillus cateniformis</name>
    <dbReference type="NCBI Taxonomy" id="100884"/>
    <lineage>
        <taxon>Bacteria</taxon>
        <taxon>Bacillati</taxon>
        <taxon>Bacillota</taxon>
        <taxon>Erysipelotrichia</taxon>
        <taxon>Erysipelotrichales</taxon>
        <taxon>Coprobacillaceae</taxon>
        <taxon>Coprobacillus</taxon>
    </lineage>
</organism>
<reference evidence="1 2" key="1">
    <citation type="submission" date="2010-12" db="EMBL/GenBank/DDBJ databases">
        <title>The Genome Sequence of Coprobacillus sp. strain 29_1.</title>
        <authorList>
            <consortium name="The Broad Institute Genome Sequencing Platform"/>
            <person name="Earl A."/>
            <person name="Ward D."/>
            <person name="Feldgarden M."/>
            <person name="Gevers D."/>
            <person name="Daigneault M."/>
            <person name="Sibley C.D."/>
            <person name="White A."/>
            <person name="Strauss J."/>
            <person name="Allen-Vercoe E."/>
            <person name="Young S.K."/>
            <person name="Zeng Q."/>
            <person name="Gargeya S."/>
            <person name="Fitzgerald M."/>
            <person name="Haas B."/>
            <person name="Abouelleil A."/>
            <person name="Alvarado L."/>
            <person name="Arachchi H.M."/>
            <person name="Berlin A."/>
            <person name="Brown A."/>
            <person name="Chapman S.B."/>
            <person name="Chen Z."/>
            <person name="Dunbar C."/>
            <person name="Freedman E."/>
            <person name="Gearin G."/>
            <person name="Gellesch M."/>
            <person name="Goldberg J."/>
            <person name="Griggs A."/>
            <person name="Gujja S."/>
            <person name="Heilman E."/>
            <person name="Heiman D."/>
            <person name="Howarth C."/>
            <person name="Larson L."/>
            <person name="Lui A."/>
            <person name="MacDonald P.J.P."/>
            <person name="Mehta T."/>
            <person name="Montmayeur A."/>
            <person name="Murphy C."/>
            <person name="Neiman D."/>
            <person name="Pearson M."/>
            <person name="Priest M."/>
            <person name="Roberts A."/>
            <person name="Saif S."/>
            <person name="Shea T."/>
            <person name="Shenoy N."/>
            <person name="Sisk P."/>
            <person name="Stolte C."/>
            <person name="Sykes S."/>
            <person name="White J."/>
            <person name="Yandava C."/>
            <person name="Nusbaum C."/>
            <person name="Birren B."/>
        </authorList>
    </citation>
    <scope>NUCLEOTIDE SEQUENCE [LARGE SCALE GENOMIC DNA]</scope>
    <source>
        <strain evidence="1 2">29_1</strain>
    </source>
</reference>
<dbReference type="AlphaFoldDB" id="E7GEW5"/>
<proteinExistence type="predicted"/>
<dbReference type="HOGENOM" id="CLU_1903129_0_0_9"/>
<dbReference type="RefSeq" id="WP_008790339.1">
    <property type="nucleotide sequence ID" value="NZ_AKCB01000004.1"/>
</dbReference>
<dbReference type="EMBL" id="ADKX01000046">
    <property type="protein sequence ID" value="EFW03566.1"/>
    <property type="molecule type" value="Genomic_DNA"/>
</dbReference>
<dbReference type="Proteomes" id="UP000003157">
    <property type="component" value="Unassembled WGS sequence"/>
</dbReference>
<keyword evidence="2" id="KW-1185">Reference proteome</keyword>
<protein>
    <submittedName>
        <fullName evidence="1">Uncharacterized protein</fullName>
    </submittedName>
</protein>
<dbReference type="STRING" id="100884.GCA_000269565_03733"/>
<name>E7GEW5_9FIRM</name>
<comment type="caution">
    <text evidence="1">The sequence shown here is derived from an EMBL/GenBank/DDBJ whole genome shotgun (WGS) entry which is preliminary data.</text>
</comment>
<dbReference type="GeneID" id="78231480"/>